<dbReference type="AlphaFoldDB" id="A0AA40SZ95"/>
<protein>
    <submittedName>
        <fullName evidence="1">Uncharacterized protein</fullName>
    </submittedName>
</protein>
<keyword evidence="2" id="KW-1185">Reference proteome</keyword>
<sequence length="60" mass="6744">MKNPIHNVMEHGESPITPVQRQSLQQIAQRKAFSFLSEVAPTLTAQLLYVTCSLNFPANF</sequence>
<proteinExistence type="predicted"/>
<name>A0AA40SZ95_9NOST</name>
<accession>A0AA40SZ95</accession>
<organism evidence="1 2">
    <name type="scientific">Komarekiella delphini-convector SJRDD-AB1</name>
    <dbReference type="NCBI Taxonomy" id="2593771"/>
    <lineage>
        <taxon>Bacteria</taxon>
        <taxon>Bacillati</taxon>
        <taxon>Cyanobacteriota</taxon>
        <taxon>Cyanophyceae</taxon>
        <taxon>Nostocales</taxon>
        <taxon>Nostocaceae</taxon>
        <taxon>Komarekiella</taxon>
        <taxon>Komarekiella delphini-convector</taxon>
    </lineage>
</organism>
<dbReference type="RefSeq" id="WP_191758927.1">
    <property type="nucleotide sequence ID" value="NZ_VJXY01000019.1"/>
</dbReference>
<gene>
    <name evidence="1" type="ORF">FNW02_18205</name>
</gene>
<comment type="caution">
    <text evidence="1">The sequence shown here is derived from an EMBL/GenBank/DDBJ whole genome shotgun (WGS) entry which is preliminary data.</text>
</comment>
<reference evidence="1" key="1">
    <citation type="submission" date="2019-07" db="EMBL/GenBank/DDBJ databases">
        <title>Toxilogical consequences of a new and cryptic species of cyanobacteria (Komarekiella delphini-convector) recovered from the epidermis of a bottlenose dolphin and 1500 ft. in the air.</title>
        <authorList>
            <person name="Brown A.O."/>
            <person name="Dvorak P."/>
            <person name="Villanueva C.D."/>
            <person name="Foss A.J."/>
            <person name="Garvey A.D."/>
            <person name="Gibson Q.A."/>
            <person name="Johansen J.R."/>
            <person name="Casamatta D.A."/>
        </authorList>
    </citation>
    <scope>NUCLEOTIDE SEQUENCE</scope>
    <source>
        <strain evidence="1">SJRDD-AB1</strain>
    </source>
</reference>
<dbReference type="Proteomes" id="UP001165986">
    <property type="component" value="Unassembled WGS sequence"/>
</dbReference>
<dbReference type="EMBL" id="VJXY01000019">
    <property type="protein sequence ID" value="MBD6617710.1"/>
    <property type="molecule type" value="Genomic_DNA"/>
</dbReference>
<evidence type="ECO:0000313" key="2">
    <source>
        <dbReference type="Proteomes" id="UP001165986"/>
    </source>
</evidence>
<evidence type="ECO:0000313" key="1">
    <source>
        <dbReference type="EMBL" id="MBD6617710.1"/>
    </source>
</evidence>